<evidence type="ECO:0000259" key="1">
    <source>
        <dbReference type="Pfam" id="PF03781"/>
    </source>
</evidence>
<sequence length="78" mass="9119">MHFQCIDGITWLDAEDSDVLILQSGEKWQSQNDYRNHPVVEVSWHGTQAYCSWVNMRMPTEAQWEKAARSGFEGKKYP</sequence>
<dbReference type="InterPro" id="IPR051043">
    <property type="entry name" value="Sulfatase_Mod_Factor_Kinase"/>
</dbReference>
<dbReference type="Proteomes" id="UP000614469">
    <property type="component" value="Unassembled WGS sequence"/>
</dbReference>
<protein>
    <submittedName>
        <fullName evidence="2">SUMF1/EgtB/PvdO family nonheme iron enzyme</fullName>
    </submittedName>
</protein>
<name>A0A8J6NKQ1_9CHLR</name>
<organism evidence="2 3">
    <name type="scientific">Candidatus Desulfolinea nitratireducens</name>
    <dbReference type="NCBI Taxonomy" id="2841698"/>
    <lineage>
        <taxon>Bacteria</taxon>
        <taxon>Bacillati</taxon>
        <taxon>Chloroflexota</taxon>
        <taxon>Anaerolineae</taxon>
        <taxon>Anaerolineales</taxon>
        <taxon>Anaerolineales incertae sedis</taxon>
        <taxon>Candidatus Desulfolinea</taxon>
    </lineage>
</organism>
<accession>A0A8J6NKQ1</accession>
<gene>
    <name evidence="2" type="ORF">H8E29_15870</name>
</gene>
<dbReference type="InterPro" id="IPR042095">
    <property type="entry name" value="SUMF_sf"/>
</dbReference>
<reference evidence="2 3" key="1">
    <citation type="submission" date="2020-08" db="EMBL/GenBank/DDBJ databases">
        <title>Bridging the membrane lipid divide: bacteria of the FCB group superphylum have the potential to synthesize archaeal ether lipids.</title>
        <authorList>
            <person name="Villanueva L."/>
            <person name="Von Meijenfeldt F.A.B."/>
            <person name="Westbye A.B."/>
            <person name="Yadav S."/>
            <person name="Hopmans E.C."/>
            <person name="Dutilh B.E."/>
            <person name="Sinninghe Damste J.S."/>
        </authorList>
    </citation>
    <scope>NUCLEOTIDE SEQUENCE [LARGE SCALE GENOMIC DNA]</scope>
    <source>
        <strain evidence="2">NIOZ-UU36</strain>
    </source>
</reference>
<dbReference type="EMBL" id="JACNJN010000187">
    <property type="protein sequence ID" value="MBC8336740.1"/>
    <property type="molecule type" value="Genomic_DNA"/>
</dbReference>
<dbReference type="Pfam" id="PF03781">
    <property type="entry name" value="FGE-sulfatase"/>
    <property type="match status" value="1"/>
</dbReference>
<dbReference type="PANTHER" id="PTHR23150">
    <property type="entry name" value="SULFATASE MODIFYING FACTOR 1, 2"/>
    <property type="match status" value="1"/>
</dbReference>
<dbReference type="InterPro" id="IPR005532">
    <property type="entry name" value="SUMF_dom"/>
</dbReference>
<dbReference type="SUPFAM" id="SSF56436">
    <property type="entry name" value="C-type lectin-like"/>
    <property type="match status" value="1"/>
</dbReference>
<feature type="domain" description="Sulfatase-modifying factor enzyme-like" evidence="1">
    <location>
        <begin position="29"/>
        <end position="78"/>
    </location>
</feature>
<dbReference type="PANTHER" id="PTHR23150:SF19">
    <property type="entry name" value="FORMYLGLYCINE-GENERATING ENZYME"/>
    <property type="match status" value="1"/>
</dbReference>
<dbReference type="InterPro" id="IPR016187">
    <property type="entry name" value="CTDL_fold"/>
</dbReference>
<dbReference type="AlphaFoldDB" id="A0A8J6NKQ1"/>
<dbReference type="GO" id="GO:0120147">
    <property type="term" value="F:formylglycine-generating oxidase activity"/>
    <property type="evidence" value="ECO:0007669"/>
    <property type="project" value="TreeGrafter"/>
</dbReference>
<proteinExistence type="predicted"/>
<dbReference type="Gene3D" id="3.90.1580.10">
    <property type="entry name" value="paralog of FGE (formylglycine-generating enzyme)"/>
    <property type="match status" value="1"/>
</dbReference>
<comment type="caution">
    <text evidence="2">The sequence shown here is derived from an EMBL/GenBank/DDBJ whole genome shotgun (WGS) entry which is preliminary data.</text>
</comment>
<evidence type="ECO:0000313" key="3">
    <source>
        <dbReference type="Proteomes" id="UP000614469"/>
    </source>
</evidence>
<evidence type="ECO:0000313" key="2">
    <source>
        <dbReference type="EMBL" id="MBC8336740.1"/>
    </source>
</evidence>